<dbReference type="AlphaFoldDB" id="A0A2V0QQE3"/>
<gene>
    <name evidence="1" type="ORF">KPSA1_05933</name>
</gene>
<sequence length="89" mass="9500">MALLACSALLADASDVGWLSGCAASATVAATAPSNSMRGSRDMIMGETGEVALEGARFAVRDFCLFHHMLLTRDRTLRLIKPRSTDRSV</sequence>
<organism evidence="1 2">
    <name type="scientific">Pseudomonas syringae pv. actinidiae</name>
    <dbReference type="NCBI Taxonomy" id="103796"/>
    <lineage>
        <taxon>Bacteria</taxon>
        <taxon>Pseudomonadati</taxon>
        <taxon>Pseudomonadota</taxon>
        <taxon>Gammaproteobacteria</taxon>
        <taxon>Pseudomonadales</taxon>
        <taxon>Pseudomonadaceae</taxon>
        <taxon>Pseudomonas</taxon>
        <taxon>Pseudomonas syringae</taxon>
    </lineage>
</organism>
<protein>
    <submittedName>
        <fullName evidence="1">Uncharacterized protein</fullName>
    </submittedName>
</protein>
<dbReference type="EMBL" id="BGJZ01000309">
    <property type="protein sequence ID" value="GBH12465.1"/>
    <property type="molecule type" value="Genomic_DNA"/>
</dbReference>
<evidence type="ECO:0000313" key="1">
    <source>
        <dbReference type="EMBL" id="GBH12465.1"/>
    </source>
</evidence>
<dbReference type="Proteomes" id="UP000247480">
    <property type="component" value="Unassembled WGS sequence"/>
</dbReference>
<name>A0A2V0QQE3_PSESF</name>
<accession>A0A2V0QQE3</accession>
<evidence type="ECO:0000313" key="2">
    <source>
        <dbReference type="Proteomes" id="UP000247480"/>
    </source>
</evidence>
<reference evidence="1 2" key="1">
    <citation type="submission" date="2018-04" db="EMBL/GenBank/DDBJ databases">
        <title>Draft genome sequence of Pseudomonas syringae pv. actinidiae biovar 1 strains isolated from kiwifruit in Kagawa prefecture.</title>
        <authorList>
            <person name="Tabuchi M."/>
            <person name="Saito M."/>
            <person name="Fujiwara S."/>
            <person name="Sasa N."/>
            <person name="Akimitsu K."/>
            <person name="Gomi K."/>
            <person name="Konishi-Sugita S."/>
            <person name="Hamano K."/>
            <person name="Kataoka I."/>
        </authorList>
    </citation>
    <scope>NUCLEOTIDE SEQUENCE [LARGE SCALE GENOMIC DNA]</scope>
    <source>
        <strain evidence="1 2">MAFF212206</strain>
    </source>
</reference>
<comment type="caution">
    <text evidence="1">The sequence shown here is derived from an EMBL/GenBank/DDBJ whole genome shotgun (WGS) entry which is preliminary data.</text>
</comment>
<proteinExistence type="predicted"/>